<feature type="repeat" description="WD" evidence="5">
    <location>
        <begin position="834"/>
        <end position="866"/>
    </location>
</feature>
<dbReference type="PANTHER" id="PTHR22845:SF5">
    <property type="entry name" value="APOPTOTIC PROTEASE-ACTIVATING FACTOR 1"/>
    <property type="match status" value="1"/>
</dbReference>
<dbReference type="Gene3D" id="1.10.10.10">
    <property type="entry name" value="Winged helix-like DNA-binding domain superfamily/Winged helix DNA-binding domain"/>
    <property type="match status" value="1"/>
</dbReference>
<dbReference type="InterPro" id="IPR011029">
    <property type="entry name" value="DEATH-like_dom_sf"/>
</dbReference>
<dbReference type="PIRSF" id="PIRSF037646">
    <property type="entry name" value="Apop_pept_activating-1"/>
    <property type="match status" value="1"/>
</dbReference>
<dbReference type="PANTHER" id="PTHR22845">
    <property type="entry name" value="APOPTOTIC PROTEASE-ACTIVATING FACTOR 1"/>
    <property type="match status" value="1"/>
</dbReference>
<dbReference type="FunFam" id="1.10.533.10:FF:000014">
    <property type="entry name" value="Apoptotic protease-activating factor 1"/>
    <property type="match status" value="1"/>
</dbReference>
<dbReference type="InterPro" id="IPR015943">
    <property type="entry name" value="WD40/YVTN_repeat-like_dom_sf"/>
</dbReference>
<dbReference type="FunFam" id="2.130.10.10:FF:000135">
    <property type="entry name" value="Apoptotic protease-activating factor 1"/>
    <property type="match status" value="1"/>
</dbReference>
<feature type="repeat" description="WD" evidence="5">
    <location>
        <begin position="651"/>
        <end position="694"/>
    </location>
</feature>
<dbReference type="Pfam" id="PF17908">
    <property type="entry name" value="APAF1_C"/>
    <property type="match status" value="1"/>
</dbReference>
<proteinExistence type="predicted"/>
<feature type="repeat" description="WD" evidence="5">
    <location>
        <begin position="567"/>
        <end position="608"/>
    </location>
</feature>
<dbReference type="PROSITE" id="PS50294">
    <property type="entry name" value="WD_REPEATS_REGION"/>
    <property type="match status" value="6"/>
</dbReference>
<dbReference type="AlphaFoldDB" id="A0A2K5S7U0"/>
<dbReference type="CDD" id="cd08323">
    <property type="entry name" value="CARD_APAF1"/>
    <property type="match status" value="1"/>
</dbReference>
<dbReference type="SUPFAM" id="SSF52540">
    <property type="entry name" value="P-loop containing nucleoside triphosphate hydrolases"/>
    <property type="match status" value="1"/>
</dbReference>
<evidence type="ECO:0000259" key="6">
    <source>
        <dbReference type="PROSITE" id="PS50209"/>
    </source>
</evidence>
<feature type="repeat" description="WD" evidence="5">
    <location>
        <begin position="609"/>
        <end position="650"/>
    </location>
</feature>
<dbReference type="FunFam" id="1.25.40.370:FF:000001">
    <property type="entry name" value="Apoptotic protease-activating factor 1"/>
    <property type="match status" value="1"/>
</dbReference>
<dbReference type="Pfam" id="PF00619">
    <property type="entry name" value="CARD"/>
    <property type="match status" value="1"/>
</dbReference>
<dbReference type="Gene3D" id="3.40.50.300">
    <property type="entry name" value="P-loop containing nucleotide triphosphate hydrolases"/>
    <property type="match status" value="1"/>
</dbReference>
<dbReference type="SUPFAM" id="SSF50978">
    <property type="entry name" value="WD40 repeat-like"/>
    <property type="match status" value="2"/>
</dbReference>
<feature type="domain" description="CARD" evidence="6">
    <location>
        <begin position="1"/>
        <end position="90"/>
    </location>
</feature>
<feature type="repeat" description="WD" evidence="5">
    <location>
        <begin position="695"/>
        <end position="736"/>
    </location>
</feature>
<feature type="binding site" evidence="4">
    <location>
        <begin position="154"/>
        <end position="161"/>
    </location>
    <ligand>
        <name>ATP</name>
        <dbReference type="ChEBI" id="CHEBI:30616"/>
    </ligand>
</feature>
<dbReference type="FunFam" id="2.130.10.10:FF:000196">
    <property type="entry name" value="Apoptotic protease-activating factor 1"/>
    <property type="match status" value="1"/>
</dbReference>
<dbReference type="FunFam" id="1.10.10.10:FF:000204">
    <property type="entry name" value="Apoptotic protease-activating factor 1"/>
    <property type="match status" value="1"/>
</dbReference>
<dbReference type="GO" id="GO:0097190">
    <property type="term" value="P:apoptotic signaling pathway"/>
    <property type="evidence" value="ECO:0007669"/>
    <property type="project" value="InterPro"/>
</dbReference>
<feature type="repeat" description="WD" evidence="5">
    <location>
        <begin position="955"/>
        <end position="987"/>
    </location>
</feature>
<keyword evidence="8" id="KW-1185">Reference proteome</keyword>
<dbReference type="Proteomes" id="UP000233040">
    <property type="component" value="Unassembled WGS sequence"/>
</dbReference>
<protein>
    <submittedName>
        <fullName evidence="7">Apoptotic peptidase activating factor 1</fullName>
    </submittedName>
</protein>
<dbReference type="InterPro" id="IPR041452">
    <property type="entry name" value="APAF1_C"/>
</dbReference>
<dbReference type="InterPro" id="IPR002182">
    <property type="entry name" value="NB-ARC"/>
</dbReference>
<evidence type="ECO:0000313" key="8">
    <source>
        <dbReference type="Proteomes" id="UP000233040"/>
    </source>
</evidence>
<dbReference type="InterPro" id="IPR036388">
    <property type="entry name" value="WH-like_DNA-bd_sf"/>
</dbReference>
<feature type="repeat" description="WD" evidence="5">
    <location>
        <begin position="996"/>
        <end position="1036"/>
    </location>
</feature>
<dbReference type="InterPro" id="IPR037963">
    <property type="entry name" value="APAF1_CARD_dom"/>
</dbReference>
<evidence type="ECO:0000256" key="1">
    <source>
        <dbReference type="ARBA" id="ARBA00022574"/>
    </source>
</evidence>
<dbReference type="InterPro" id="IPR036322">
    <property type="entry name" value="WD40_repeat_dom_sf"/>
</dbReference>
<evidence type="ECO:0000256" key="3">
    <source>
        <dbReference type="ARBA" id="ARBA00022737"/>
    </source>
</evidence>
<feature type="repeat" description="WD" evidence="5">
    <location>
        <begin position="1037"/>
        <end position="1071"/>
    </location>
</feature>
<accession>A0A2K5S7U0</accession>
<dbReference type="GeneTree" id="ENSGT00940000157710"/>
<dbReference type="InterPro" id="IPR020472">
    <property type="entry name" value="WD40_PAC1"/>
</dbReference>
<gene>
    <name evidence="7" type="primary">APAF1</name>
</gene>
<evidence type="ECO:0000256" key="2">
    <source>
        <dbReference type="ARBA" id="ARBA00022703"/>
    </source>
</evidence>
<dbReference type="CDD" id="cd00200">
    <property type="entry name" value="WD40"/>
    <property type="match status" value="2"/>
</dbReference>
<keyword evidence="3" id="KW-0677">Repeat</keyword>
<organism evidence="7 8">
    <name type="scientific">Cebus imitator</name>
    <name type="common">Panamanian white-faced capuchin</name>
    <name type="synonym">Cebus capucinus imitator</name>
    <dbReference type="NCBI Taxonomy" id="2715852"/>
    <lineage>
        <taxon>Eukaryota</taxon>
        <taxon>Metazoa</taxon>
        <taxon>Chordata</taxon>
        <taxon>Craniata</taxon>
        <taxon>Vertebrata</taxon>
        <taxon>Euteleostomi</taxon>
        <taxon>Mammalia</taxon>
        <taxon>Eutheria</taxon>
        <taxon>Euarchontoglires</taxon>
        <taxon>Primates</taxon>
        <taxon>Haplorrhini</taxon>
        <taxon>Platyrrhini</taxon>
        <taxon>Cebidae</taxon>
        <taxon>Cebinae</taxon>
        <taxon>Cebus</taxon>
    </lineage>
</organism>
<dbReference type="Gene3D" id="1.25.40.370">
    <property type="match status" value="1"/>
</dbReference>
<feature type="repeat" description="WD" evidence="5">
    <location>
        <begin position="1079"/>
        <end position="1120"/>
    </location>
</feature>
<reference evidence="7" key="1">
    <citation type="submission" date="2025-08" db="UniProtKB">
        <authorList>
            <consortium name="Ensembl"/>
        </authorList>
    </citation>
    <scope>IDENTIFICATION</scope>
</reference>
<dbReference type="GO" id="GO:0005524">
    <property type="term" value="F:ATP binding"/>
    <property type="evidence" value="ECO:0007669"/>
    <property type="project" value="UniProtKB-KW"/>
</dbReference>
<dbReference type="FunFam" id="3.40.50.300:FF:000502">
    <property type="entry name" value="Apoptotic protease-activating factor 1"/>
    <property type="match status" value="1"/>
</dbReference>
<keyword evidence="2" id="KW-0053">Apoptosis</keyword>
<dbReference type="Gene3D" id="2.130.10.10">
    <property type="entry name" value="YVTN repeat-like/Quinoprotein amine dehydrogenase"/>
    <property type="match status" value="2"/>
</dbReference>
<keyword evidence="1 5" id="KW-0853">WD repeat</keyword>
<dbReference type="PRINTS" id="PR00320">
    <property type="entry name" value="GPROTEINBRPT"/>
</dbReference>
<dbReference type="GO" id="GO:0043531">
    <property type="term" value="F:ADP binding"/>
    <property type="evidence" value="ECO:0007669"/>
    <property type="project" value="InterPro"/>
</dbReference>
<dbReference type="PROSITE" id="PS50082">
    <property type="entry name" value="WD_REPEATS_2"/>
    <property type="match status" value="9"/>
</dbReference>
<evidence type="ECO:0000256" key="4">
    <source>
        <dbReference type="PIRSR" id="PIRSR037646-50"/>
    </source>
</evidence>
<dbReference type="Pfam" id="PF00400">
    <property type="entry name" value="WD40"/>
    <property type="match status" value="10"/>
</dbReference>
<dbReference type="InterPro" id="IPR027417">
    <property type="entry name" value="P-loop_NTPase"/>
</dbReference>
<evidence type="ECO:0000313" key="7">
    <source>
        <dbReference type="Ensembl" id="ENSCCAP00000036440.1"/>
    </source>
</evidence>
<keyword evidence="4" id="KW-0067">ATP-binding</keyword>
<dbReference type="InterPro" id="IPR017251">
    <property type="entry name" value="Apaf-1"/>
</dbReference>
<dbReference type="InterPro" id="IPR048975">
    <property type="entry name" value="WHD_APAF1"/>
</dbReference>
<sequence length="1204" mass="136914">MDAKARNCLLQHREALEKDIKTSYIMDHMISDGFLTILEEEKVRNEPTQQQRAAMLIKMILKKDNGSYISFYNALLHEGYKDLAALLHDGIPVVSSSSGKDSVSGITSYVRTVLCEGGVPQRPVVFVARKKLVNAIQQKLSKLNGEPGWVTIYGMAGCGKSVLAAEAVRDHSLLKRCFPGGVHWVSVGKQDKSGLLMKLQNLCTRLDQDESFSQRLPLNIEEAKDRLRILLLRKHPSSLLILDDIWDPWVLKAFDNQCQILLTTRDKSVTDSVMGSPLVVSLIGALLRDFPNRWEYYLRQLQNKQFKRIRKSSSYDYEALDEAMSISVEMLREDIKNYYTDLSILPKDVKVPTKVLCILWDMETEEVEDILQEFVNKSLLFCDRNGKSFRYYLHDLQVDFLTEKNCSQLQDLHKKIITQFQRYYQLPSLLPDQEDCMYWYNFLAYHMASAKMHKELCALMFSLDWIKAKTELVGPAHLIHEFVEYRHILDEKDCAVSENFQEFLSLNGHLLGRQPFPNIVQLGLCEPETSEVYQQAKLQAKQEVDNGTLYLEWTNKKTIMNLSRLVVRPHTDAVYHACFSEDGQRIASCGADKTLQVFKAETGEKLLEIKAHEDEVLCCAFSTDDRFIATCSVDKKVKIWNSMTGELVHNYDEHSEQVNCCHFTNSSHHFLLATGSSDCVLKLWDLNQKPCRNTLFGHINSVNHCRFSPDDKLLASCSADGTLKLWDVTSANERKSINVKQFFLNSEDPQEDMEVIVKCCSWSADGARIMVAAKNKIFLFDIHTNDLLGEIHMGHHSTIQYCDFSPQNHLAVVALSQYCVELWNIDSCSKVADCRGHLSWVHGVMFSPDGSSFLTSSDDQTIRLWETKKVCKNSAIMLKQEVDVVFQENEVMVLAVDHIKRLQLINGKTGQIDYLTEAQVSCCCLSPHLQYIAFGDENGAIEILEPVNNRIFQSRIRHKKTVRHIQFTADEKTLISSSDDSAIQVWNWQLEEYDVLQAHQETVKDFRLLKNSRLLSWSFDGTVKVWNIITGKVEKDFVCHQGTVLSCDISHDATKFSSTSADKTAKIWSFDLLSPLHELRGHNGCVRCSAFSVDSTLLATGDDNGEIRIWNVSNGELLHLCAPLSEEGAATHGGWVTDLCFSPDGKMLISAGGYLKWWNVVTGQSLQTFYTNGTNLKKIHVSPDFKTYVTVDNLGILYILQTLE</sequence>
<dbReference type="Ensembl" id="ENSCCAT00000054227.1">
    <property type="protein sequence ID" value="ENSCCAP00000036440.1"/>
    <property type="gene ID" value="ENSCCAG00000036130.1"/>
</dbReference>
<dbReference type="PROSITE" id="PS50209">
    <property type="entry name" value="CARD"/>
    <property type="match status" value="1"/>
</dbReference>
<name>A0A2K5S7U0_CEBIM</name>
<dbReference type="Pfam" id="PF21296">
    <property type="entry name" value="WHD_APAF1"/>
    <property type="match status" value="1"/>
</dbReference>
<evidence type="ECO:0000256" key="5">
    <source>
        <dbReference type="PROSITE-ProRule" id="PRU00221"/>
    </source>
</evidence>
<feature type="binding site" evidence="4">
    <location>
        <position position="265"/>
    </location>
    <ligand>
        <name>ATP</name>
        <dbReference type="ChEBI" id="CHEBI:30616"/>
    </ligand>
</feature>
<dbReference type="GO" id="GO:0042981">
    <property type="term" value="P:regulation of apoptotic process"/>
    <property type="evidence" value="ECO:0007669"/>
    <property type="project" value="InterPro"/>
</dbReference>
<dbReference type="PROSITE" id="PS00678">
    <property type="entry name" value="WD_REPEATS_1"/>
    <property type="match status" value="3"/>
</dbReference>
<dbReference type="InterPro" id="IPR001315">
    <property type="entry name" value="CARD"/>
</dbReference>
<dbReference type="InterPro" id="IPR019775">
    <property type="entry name" value="WD40_repeat_CS"/>
</dbReference>
<dbReference type="SMART" id="SM00320">
    <property type="entry name" value="WD40"/>
    <property type="match status" value="13"/>
</dbReference>
<keyword evidence="4" id="KW-0547">Nucleotide-binding</keyword>
<dbReference type="Pfam" id="PF00931">
    <property type="entry name" value="NB-ARC"/>
    <property type="match status" value="1"/>
</dbReference>
<reference evidence="7" key="2">
    <citation type="submission" date="2025-09" db="UniProtKB">
        <authorList>
            <consortium name="Ensembl"/>
        </authorList>
    </citation>
    <scope>IDENTIFICATION</scope>
</reference>
<dbReference type="GO" id="GO:0043293">
    <property type="term" value="C:apoptosome"/>
    <property type="evidence" value="ECO:0007669"/>
    <property type="project" value="InterPro"/>
</dbReference>
<dbReference type="Gene3D" id="1.10.533.10">
    <property type="entry name" value="Death Domain, Fas"/>
    <property type="match status" value="1"/>
</dbReference>
<dbReference type="InterPro" id="IPR001680">
    <property type="entry name" value="WD40_rpt"/>
</dbReference>
<dbReference type="SUPFAM" id="SSF47986">
    <property type="entry name" value="DEATH domain"/>
    <property type="match status" value="1"/>
</dbReference>